<sequence length="513" mass="59850">MAKKIFIIGFSTPILRDVALQLQTAGIDIVYWQGYRDYFKSIMQDKEHFPKTIFHYANDAIRNIPPVQIDTSSFDPVGQEMLVRLQPYYSNAFLLISRIDYTGWSLVRKRNLYYQYISFWQGMLKKFRPDAIIFPDVPHSGNNYVLYALAKILHIHVIIMEQIGVETRTLLIDDYEMSSTALRDDYQINQDKACRVEDLSVDLQSYYRQHVNPRADATPQYQKRALQRKAPFRTPTLKIIIKHISHLTFFSVTFSYLRMLWMENEEQTLGAPMRGFQYKFMINKWVRINRSLAKKYEHLQKQPGFSKKFVYLPLSFQPERTTCPQAGMFDDQLLIIETVARSLPTGWTVYVKENPGQLRPANFFSHMYRYDGYYERIVKLGNVQLVPVETSTYDLIENAQAIAVGTGTAGWEALLRSKPVLVFGFVWYMYCDGVFRVSDVALCQAALKKIQEGGKPDTQKVLNYLAALDRNSMRARHFRTLFYRENDYGKSDYISHEDNVSNLTKALYESLTI</sequence>
<evidence type="ECO:0000313" key="1">
    <source>
        <dbReference type="EMBL" id="OGF27348.1"/>
    </source>
</evidence>
<organism evidence="1 2">
    <name type="scientific">Candidatus Falkowbacteria bacterium RIFOXYA2_FULL_47_9</name>
    <dbReference type="NCBI Taxonomy" id="1797995"/>
    <lineage>
        <taxon>Bacteria</taxon>
        <taxon>Candidatus Falkowiibacteriota</taxon>
    </lineage>
</organism>
<gene>
    <name evidence="1" type="ORF">A2242_04470</name>
</gene>
<dbReference type="GO" id="GO:0015774">
    <property type="term" value="P:polysaccharide transport"/>
    <property type="evidence" value="ECO:0007669"/>
    <property type="project" value="InterPro"/>
</dbReference>
<dbReference type="InterPro" id="IPR007833">
    <property type="entry name" value="Capsule_polysaccharide_synth"/>
</dbReference>
<dbReference type="AlphaFoldDB" id="A0A1F5SKU0"/>
<dbReference type="Proteomes" id="UP000178925">
    <property type="component" value="Unassembled WGS sequence"/>
</dbReference>
<protein>
    <recommendedName>
        <fullName evidence="3">Capsule polysaccharide biosynthesis protein</fullName>
    </recommendedName>
</protein>
<evidence type="ECO:0008006" key="3">
    <source>
        <dbReference type="Google" id="ProtNLM"/>
    </source>
</evidence>
<name>A0A1F5SKU0_9BACT</name>
<accession>A0A1F5SKU0</accession>
<dbReference type="STRING" id="1797995.A2242_04470"/>
<proteinExistence type="predicted"/>
<reference evidence="1 2" key="1">
    <citation type="journal article" date="2016" name="Nat. Commun.">
        <title>Thousands of microbial genomes shed light on interconnected biogeochemical processes in an aquifer system.</title>
        <authorList>
            <person name="Anantharaman K."/>
            <person name="Brown C.T."/>
            <person name="Hug L.A."/>
            <person name="Sharon I."/>
            <person name="Castelle C.J."/>
            <person name="Probst A.J."/>
            <person name="Thomas B.C."/>
            <person name="Singh A."/>
            <person name="Wilkins M.J."/>
            <person name="Karaoz U."/>
            <person name="Brodie E.L."/>
            <person name="Williams K.H."/>
            <person name="Hubbard S.S."/>
            <person name="Banfield J.F."/>
        </authorList>
    </citation>
    <scope>NUCLEOTIDE SEQUENCE [LARGE SCALE GENOMIC DNA]</scope>
</reference>
<evidence type="ECO:0000313" key="2">
    <source>
        <dbReference type="Proteomes" id="UP000178925"/>
    </source>
</evidence>
<dbReference type="GO" id="GO:0000271">
    <property type="term" value="P:polysaccharide biosynthetic process"/>
    <property type="evidence" value="ECO:0007669"/>
    <property type="project" value="InterPro"/>
</dbReference>
<comment type="caution">
    <text evidence="1">The sequence shown here is derived from an EMBL/GenBank/DDBJ whole genome shotgun (WGS) entry which is preliminary data.</text>
</comment>
<dbReference type="EMBL" id="MFGC01000025">
    <property type="protein sequence ID" value="OGF27348.1"/>
    <property type="molecule type" value="Genomic_DNA"/>
</dbReference>
<dbReference type="Pfam" id="PF05159">
    <property type="entry name" value="Capsule_synth"/>
    <property type="match status" value="1"/>
</dbReference>